<dbReference type="PANTHER" id="PTHR21022:SF19">
    <property type="entry name" value="PREPHENATE DEHYDRATASE-RELATED"/>
    <property type="match status" value="1"/>
</dbReference>
<feature type="domain" description="Prephenate dehydratase" evidence="11">
    <location>
        <begin position="9"/>
        <end position="189"/>
    </location>
</feature>
<dbReference type="EMBL" id="JADBEL010000007">
    <property type="protein sequence ID" value="MBE1554587.1"/>
    <property type="molecule type" value="Genomic_DNA"/>
</dbReference>
<comment type="pathway">
    <text evidence="1 10">Amino-acid biosynthesis; L-phenylalanine biosynthesis; phenylpyruvate from prephenate: step 1/1.</text>
</comment>
<dbReference type="CDD" id="cd13633">
    <property type="entry name" value="PBP2_Sa-PDT_like"/>
    <property type="match status" value="1"/>
</dbReference>
<evidence type="ECO:0000313" key="14">
    <source>
        <dbReference type="Proteomes" id="UP000658225"/>
    </source>
</evidence>
<reference evidence="13" key="1">
    <citation type="submission" date="2020-10" db="EMBL/GenBank/DDBJ databases">
        <title>Genomic Encyclopedia of Type Strains, Phase IV (KMG-IV): sequencing the most valuable type-strain genomes for metagenomic binning, comparative biology and taxonomic classification.</title>
        <authorList>
            <person name="Goeker M."/>
        </authorList>
    </citation>
    <scope>NUCLEOTIDE SEQUENCE</scope>
    <source>
        <strain evidence="13">DSM 13886</strain>
    </source>
</reference>
<name>A0A927MK26_9BACL</name>
<sequence>MKNEKFTPTVAYLGPEASFTHVAANHLFGGAGLMPYPTIPDCIEAVVAGHVAYAVVPLENALEGSVPMTIDYLFHGSELFINAEIATPIEQHLMVNEKQADFVDEIESVHSHPHALAQCHKYLQYRFRRVPLMQTTSTAAAAKYVSENPDEKIAAIGNKMAAVKYGLHLADENIHDFHFNHTRFVVLSLRKEKLVYKGHSASIKTTLMVKLPEDDRSGMLHQILSVFSWRRLNLSKIESRPLKTGLGNYFFIIDVLESEEHPMMKGAMEELAALNCTARSFGSYYTYEQQPLRHS</sequence>
<proteinExistence type="predicted"/>
<evidence type="ECO:0000256" key="9">
    <source>
        <dbReference type="PIRSR" id="PIRSR001500-2"/>
    </source>
</evidence>
<keyword evidence="4 10" id="KW-0028">Amino-acid biosynthesis</keyword>
<dbReference type="InterPro" id="IPR008242">
    <property type="entry name" value="Chor_mutase/pphenate_deHydtase"/>
</dbReference>
<evidence type="ECO:0000313" key="13">
    <source>
        <dbReference type="EMBL" id="MBE1554587.1"/>
    </source>
</evidence>
<comment type="catalytic activity">
    <reaction evidence="8 10">
        <text>prephenate + H(+) = 3-phenylpyruvate + CO2 + H2O</text>
        <dbReference type="Rhea" id="RHEA:21648"/>
        <dbReference type="ChEBI" id="CHEBI:15377"/>
        <dbReference type="ChEBI" id="CHEBI:15378"/>
        <dbReference type="ChEBI" id="CHEBI:16526"/>
        <dbReference type="ChEBI" id="CHEBI:18005"/>
        <dbReference type="ChEBI" id="CHEBI:29934"/>
        <dbReference type="EC" id="4.2.1.51"/>
    </reaction>
</comment>
<evidence type="ECO:0000256" key="10">
    <source>
        <dbReference type="RuleBase" id="RU361254"/>
    </source>
</evidence>
<gene>
    <name evidence="10" type="primary">pheA</name>
    <name evidence="13" type="ORF">H4683_001664</name>
</gene>
<accession>A0A927MK26</accession>
<evidence type="ECO:0000256" key="4">
    <source>
        <dbReference type="ARBA" id="ARBA00022605"/>
    </source>
</evidence>
<comment type="caution">
    <text evidence="13">The sequence shown here is derived from an EMBL/GenBank/DDBJ whole genome shotgun (WGS) entry which is preliminary data.</text>
</comment>
<dbReference type="InterPro" id="IPR018528">
    <property type="entry name" value="Preph_deHydtase_CS"/>
</dbReference>
<keyword evidence="7 10" id="KW-0456">Lyase</keyword>
<evidence type="ECO:0000259" key="11">
    <source>
        <dbReference type="PROSITE" id="PS51171"/>
    </source>
</evidence>
<evidence type="ECO:0000256" key="6">
    <source>
        <dbReference type="ARBA" id="ARBA00023222"/>
    </source>
</evidence>
<dbReference type="CDD" id="cd04905">
    <property type="entry name" value="ACT_CM-PDT"/>
    <property type="match status" value="1"/>
</dbReference>
<dbReference type="PROSITE" id="PS00858">
    <property type="entry name" value="PREPHENATE_DEHYDR_2"/>
    <property type="match status" value="1"/>
</dbReference>
<keyword evidence="14" id="KW-1185">Reference proteome</keyword>
<dbReference type="FunFam" id="3.40.190.10:FF:000064">
    <property type="entry name" value="Prephenate dehydratase"/>
    <property type="match status" value="1"/>
</dbReference>
<keyword evidence="5 10" id="KW-0057">Aromatic amino acid biosynthesis</keyword>
<protein>
    <recommendedName>
        <fullName evidence="3 10">Prephenate dehydratase</fullName>
        <shortName evidence="10">PDT</shortName>
        <ecNumber evidence="2 10">4.2.1.51</ecNumber>
    </recommendedName>
</protein>
<dbReference type="PANTHER" id="PTHR21022">
    <property type="entry name" value="PREPHENATE DEHYDRATASE P PROTEIN"/>
    <property type="match status" value="1"/>
</dbReference>
<evidence type="ECO:0000256" key="5">
    <source>
        <dbReference type="ARBA" id="ARBA00023141"/>
    </source>
</evidence>
<dbReference type="Pfam" id="PF00800">
    <property type="entry name" value="PDT"/>
    <property type="match status" value="1"/>
</dbReference>
<dbReference type="GO" id="GO:0009094">
    <property type="term" value="P:L-phenylalanine biosynthetic process"/>
    <property type="evidence" value="ECO:0007669"/>
    <property type="project" value="UniProtKB-KW"/>
</dbReference>
<dbReference type="GO" id="GO:0005737">
    <property type="term" value="C:cytoplasm"/>
    <property type="evidence" value="ECO:0007669"/>
    <property type="project" value="TreeGrafter"/>
</dbReference>
<evidence type="ECO:0000256" key="3">
    <source>
        <dbReference type="ARBA" id="ARBA00021872"/>
    </source>
</evidence>
<dbReference type="Gene3D" id="3.40.190.10">
    <property type="entry name" value="Periplasmic binding protein-like II"/>
    <property type="match status" value="2"/>
</dbReference>
<evidence type="ECO:0000256" key="2">
    <source>
        <dbReference type="ARBA" id="ARBA00013147"/>
    </source>
</evidence>
<evidence type="ECO:0000259" key="12">
    <source>
        <dbReference type="PROSITE" id="PS51671"/>
    </source>
</evidence>
<evidence type="ECO:0000256" key="7">
    <source>
        <dbReference type="ARBA" id="ARBA00023239"/>
    </source>
</evidence>
<dbReference type="PROSITE" id="PS51671">
    <property type="entry name" value="ACT"/>
    <property type="match status" value="1"/>
</dbReference>
<keyword evidence="6 10" id="KW-0584">Phenylalanine biosynthesis</keyword>
<feature type="site" description="Essential for prephenate dehydratase activity" evidence="9">
    <location>
        <position position="182"/>
    </location>
</feature>
<dbReference type="NCBIfam" id="NF008865">
    <property type="entry name" value="PRK11898.1"/>
    <property type="match status" value="1"/>
</dbReference>
<dbReference type="EC" id="4.2.1.51" evidence="2 10"/>
<feature type="domain" description="ACT" evidence="12">
    <location>
        <begin position="208"/>
        <end position="283"/>
    </location>
</feature>
<dbReference type="PROSITE" id="PS51171">
    <property type="entry name" value="PREPHENATE_DEHYDR_3"/>
    <property type="match status" value="1"/>
</dbReference>
<dbReference type="InterPro" id="IPR045865">
    <property type="entry name" value="ACT-like_dom_sf"/>
</dbReference>
<dbReference type="InterPro" id="IPR001086">
    <property type="entry name" value="Preph_deHydtase"/>
</dbReference>
<evidence type="ECO:0000256" key="8">
    <source>
        <dbReference type="ARBA" id="ARBA00047848"/>
    </source>
</evidence>
<dbReference type="AlphaFoldDB" id="A0A927MK26"/>
<dbReference type="InterPro" id="IPR002912">
    <property type="entry name" value="ACT_dom"/>
</dbReference>
<organism evidence="13 14">
    <name type="scientific">Sporosarcina limicola</name>
    <dbReference type="NCBI Taxonomy" id="34101"/>
    <lineage>
        <taxon>Bacteria</taxon>
        <taxon>Bacillati</taxon>
        <taxon>Bacillota</taxon>
        <taxon>Bacilli</taxon>
        <taxon>Bacillales</taxon>
        <taxon>Caryophanaceae</taxon>
        <taxon>Sporosarcina</taxon>
    </lineage>
</organism>
<dbReference type="SUPFAM" id="SSF53850">
    <property type="entry name" value="Periplasmic binding protein-like II"/>
    <property type="match status" value="1"/>
</dbReference>
<dbReference type="PIRSF" id="PIRSF001500">
    <property type="entry name" value="Chor_mut_pdt_Ppr"/>
    <property type="match status" value="1"/>
</dbReference>
<evidence type="ECO:0000256" key="1">
    <source>
        <dbReference type="ARBA" id="ARBA00004741"/>
    </source>
</evidence>
<dbReference type="Gene3D" id="3.30.70.260">
    <property type="match status" value="1"/>
</dbReference>
<dbReference type="Proteomes" id="UP000658225">
    <property type="component" value="Unassembled WGS sequence"/>
</dbReference>
<dbReference type="RefSeq" id="WP_192598367.1">
    <property type="nucleotide sequence ID" value="NZ_JADBEL010000007.1"/>
</dbReference>
<dbReference type="GO" id="GO:0004664">
    <property type="term" value="F:prephenate dehydratase activity"/>
    <property type="evidence" value="ECO:0007669"/>
    <property type="project" value="UniProtKB-UniRule"/>
</dbReference>
<dbReference type="SUPFAM" id="SSF55021">
    <property type="entry name" value="ACT-like"/>
    <property type="match status" value="1"/>
</dbReference>